<accession>A0A6C0IA80</accession>
<feature type="domain" description="HECT" evidence="1">
    <location>
        <begin position="967"/>
        <end position="1073"/>
    </location>
</feature>
<evidence type="ECO:0000313" key="2">
    <source>
        <dbReference type="EMBL" id="QHT89689.1"/>
    </source>
</evidence>
<dbReference type="GO" id="GO:0004842">
    <property type="term" value="F:ubiquitin-protein transferase activity"/>
    <property type="evidence" value="ECO:0007669"/>
    <property type="project" value="InterPro"/>
</dbReference>
<evidence type="ECO:0000259" key="1">
    <source>
        <dbReference type="PROSITE" id="PS50237"/>
    </source>
</evidence>
<protein>
    <recommendedName>
        <fullName evidence="1">HECT domain-containing protein</fullName>
    </recommendedName>
</protein>
<dbReference type="SUPFAM" id="SSF56204">
    <property type="entry name" value="Hect, E3 ligase catalytic domain"/>
    <property type="match status" value="2"/>
</dbReference>
<dbReference type="Gene3D" id="3.90.1750.10">
    <property type="entry name" value="Hect, E3 ligase catalytic domains"/>
    <property type="match status" value="1"/>
</dbReference>
<organism evidence="2">
    <name type="scientific">viral metagenome</name>
    <dbReference type="NCBI Taxonomy" id="1070528"/>
    <lineage>
        <taxon>unclassified sequences</taxon>
        <taxon>metagenomes</taxon>
        <taxon>organismal metagenomes</taxon>
    </lineage>
</organism>
<dbReference type="InterPro" id="IPR035983">
    <property type="entry name" value="Hect_E3_ubiquitin_ligase"/>
</dbReference>
<dbReference type="EMBL" id="MN740148">
    <property type="protein sequence ID" value="QHT89689.1"/>
    <property type="molecule type" value="Genomic_DNA"/>
</dbReference>
<proteinExistence type="predicted"/>
<name>A0A6C0IA80_9ZZZZ</name>
<dbReference type="PROSITE" id="PS50237">
    <property type="entry name" value="HECT"/>
    <property type="match status" value="1"/>
</dbReference>
<reference evidence="2" key="1">
    <citation type="journal article" date="2020" name="Nature">
        <title>Giant virus diversity and host interactions through global metagenomics.</title>
        <authorList>
            <person name="Schulz F."/>
            <person name="Roux S."/>
            <person name="Paez-Espino D."/>
            <person name="Jungbluth S."/>
            <person name="Walsh D.A."/>
            <person name="Denef V.J."/>
            <person name="McMahon K.D."/>
            <person name="Konstantinidis K.T."/>
            <person name="Eloe-Fadrosh E.A."/>
            <person name="Kyrpides N.C."/>
            <person name="Woyke T."/>
        </authorList>
    </citation>
    <scope>NUCLEOTIDE SEQUENCE</scope>
    <source>
        <strain evidence="2">GVMAG-M-3300023184-60</strain>
    </source>
</reference>
<sequence>MEIILSDEQCLQWIKDPSISPYINNYRYLKDGIHFERFNRKQVLTNDKTLNNPRIFINKIKNSCFYNTALRQKIRDRIKEYTDNKIPRLYTLNDKWAYASEEMKTPDPEFAKIDYTMPYYTIEQCMRWVNNDLIDPRKNVSLEQNNRIYIELLYTTMQYGIDITSLETNLRKKSRKQRDRTNNENTLEIIEGITKRLKYMKENDKYFLTHNITSFDDLLDVNALPNASSRKPKSNNTFGVSSLSSSSVKSLTLDEKIKLRDKTLMTDVGEKLEYEYTRQKKLKKKGQKQSDNNGNNRIFAIFLKFIEALNEEIWKDDDDQICNNILSGGINEEHMMEITKPIKEYYDNNRNGVYAEDLSNNIDNLFRIVRKFILNIYAQLLNPRYKLYTEIETFSYYNKLYDFEECLIIDRINTLLRQYLQDYRPPLNDVIFSYFLKLIYDVIPYNFVIHGSLNKPEINREKRKKLNNQDDDYENYYYKVLYANNKSKDSNIQYRLPVGKGFINGKALMRKFASIKSPNLFWYFNDDVAYKIFVTDDDNENDFTYEECKNWVMMPIINPRTFKRISIDSPIYNRLLCMTYQYDCNLIPRMITSRGSLIIDALKSVIKGILKQTGKPAQTREQLESYLIDRQFLKEKGRELLKLSPDIIGLKWKDYGGKKPRNRIDITAYSEALVSAFENKIKRDKIASRSSQDPVAFYVFFTKTEWAKFGITNLTKDSFIKVKAHYYIPVIDITPTIQVNKPAIERKSNYFASNPYNIVNYLRWVMQPNKDPVTEQIIATDSPTYNKIFENALMFDSNIQPINITANGLNFKKKILREKKKNLGIVSVVKAATSKGIKASNVSAAEKADIINKSEICTSINNIYTDNDTDAKYVDFKEKMLKMCYKYLDKRTNCDLAEIRGKINDQFIKPNKIEAKEFVYYEGSALASIIVYYELNDIKNKIYNNGLQNNYINYYKKIFKVYINEIVEIDGELHQNEKIAVDLGGVSREFFTKLFEELFSNKENKKRPFILPEENSSSNRYYINPNFEPDEKFRNVIKFIRAYIQDIPEYNTEAEYVNIYNIIGNMLGIAIVNVDIGVPEQFSSYILSRFINPQKNINYKDILYFYLRDFNNSSTYMNMMNELQKNRIELCEFYFNDYYVISRPSESDPSGILLTKENYIKYILQFANHAVTKNFLFNDVEGSKKSMKKRYAALFAGFNDDLKTFFKKNDITIDVLDKLITTEKLDEQILLEFADKLKISVIKYVDDNIYAPRNNIQLTEGEKEALKIEIRTYMTNIITQKRRGENTEQHYYFIKRLLQFMSGFSFYNRHAEVDDNGYKFFYMYGANTGRFPSTHTCFYQLDFYGFPDNKITPNEREDYLYEKLVEAISNSKGMDIA</sequence>
<dbReference type="InterPro" id="IPR000569">
    <property type="entry name" value="HECT_dom"/>
</dbReference>